<keyword evidence="3" id="KW-1185">Reference proteome</keyword>
<name>A0ABZ1HUR6_9PSEU</name>
<accession>A0ABZ1HUR6</accession>
<proteinExistence type="predicted"/>
<evidence type="ECO:0000313" key="3">
    <source>
        <dbReference type="Proteomes" id="UP001330812"/>
    </source>
</evidence>
<dbReference type="Proteomes" id="UP001330812">
    <property type="component" value="Chromosome"/>
</dbReference>
<gene>
    <name evidence="2" type="ORF">VSH64_24850</name>
</gene>
<evidence type="ECO:0000313" key="2">
    <source>
        <dbReference type="EMBL" id="WSE26107.1"/>
    </source>
</evidence>
<dbReference type="RefSeq" id="WP_326565074.1">
    <property type="nucleotide sequence ID" value="NZ_CP142149.1"/>
</dbReference>
<evidence type="ECO:0000256" key="1">
    <source>
        <dbReference type="SAM" id="MobiDB-lite"/>
    </source>
</evidence>
<sequence>MEPQDIDELVAAATRPEATVSLCLRADLREQWEILNNDLINMQAASQTLGASKEQKDLAQKIHALQDEMAASTIQVRMRAMTKPAWRSMMFSHAPRENDPKDLALGYNRETLPDAIVAESIIEPERTAREWQNVFEVLTSRQYDDLVDTAWALNRKDTSTPVFSLAASLVMPASGEKSRQQSASASRRRASRAKNPES</sequence>
<feature type="region of interest" description="Disordered" evidence="1">
    <location>
        <begin position="172"/>
        <end position="198"/>
    </location>
</feature>
<reference evidence="2 3" key="1">
    <citation type="journal article" date="2015" name="Int. J. Syst. Evol. Microbiol.">
        <title>Amycolatopsis rhabdoformis sp. nov., an actinomycete isolated from a tropical forest soil.</title>
        <authorList>
            <person name="Souza W.R."/>
            <person name="Silva R.E."/>
            <person name="Goodfellow M."/>
            <person name="Busarakam K."/>
            <person name="Figueiro F.S."/>
            <person name="Ferreira D."/>
            <person name="Rodrigues-Filho E."/>
            <person name="Moraes L.A.B."/>
            <person name="Zucchi T.D."/>
        </authorList>
    </citation>
    <scope>NUCLEOTIDE SEQUENCE [LARGE SCALE GENOMIC DNA]</scope>
    <source>
        <strain evidence="2 3">NCIMB 14900</strain>
    </source>
</reference>
<protein>
    <submittedName>
        <fullName evidence="2">Uncharacterized protein</fullName>
    </submittedName>
</protein>
<organism evidence="2 3">
    <name type="scientific">Amycolatopsis rhabdoformis</name>
    <dbReference type="NCBI Taxonomy" id="1448059"/>
    <lineage>
        <taxon>Bacteria</taxon>
        <taxon>Bacillati</taxon>
        <taxon>Actinomycetota</taxon>
        <taxon>Actinomycetes</taxon>
        <taxon>Pseudonocardiales</taxon>
        <taxon>Pseudonocardiaceae</taxon>
        <taxon>Amycolatopsis</taxon>
    </lineage>
</organism>
<dbReference type="EMBL" id="CP142149">
    <property type="protein sequence ID" value="WSE26107.1"/>
    <property type="molecule type" value="Genomic_DNA"/>
</dbReference>